<comment type="caution">
    <text evidence="5">The sequence shown here is derived from an EMBL/GenBank/DDBJ whole genome shotgun (WGS) entry which is preliminary data.</text>
</comment>
<sequence>MTQEQATSSAAFAYRRIRSWILDGELPPGSRLVVRPLAEKLGLSPTPVKAALGALQSSGLIDVVVNAGYSVPHRDPVLFAQAMEMLCEYDVIAMRAALRQPDTDALLETLEALVARQGGRIAAHADPQEFDLDFHELLISHHDNPLLRQGADLARGRALVSSGQLLRHPSVLGQLHSEHEEILTAMRRADAAAAEEALREHGRGTIEGVLALFPRR</sequence>
<dbReference type="PROSITE" id="PS50949">
    <property type="entry name" value="HTH_GNTR"/>
    <property type="match status" value="1"/>
</dbReference>
<reference evidence="5 6" key="1">
    <citation type="submission" date="2024-09" db="EMBL/GenBank/DDBJ databases">
        <authorList>
            <person name="Sun Q."/>
            <person name="Mori K."/>
        </authorList>
    </citation>
    <scope>NUCLEOTIDE SEQUENCE [LARGE SCALE GENOMIC DNA]</scope>
    <source>
        <strain evidence="5 6">CICC 10874</strain>
    </source>
</reference>
<proteinExistence type="predicted"/>
<protein>
    <submittedName>
        <fullName evidence="5">GntR family transcriptional regulator</fullName>
    </submittedName>
</protein>
<name>A0ABV6RBF0_9MICO</name>
<evidence type="ECO:0000313" key="6">
    <source>
        <dbReference type="Proteomes" id="UP001589793"/>
    </source>
</evidence>
<dbReference type="SMART" id="SM00895">
    <property type="entry name" value="FCD"/>
    <property type="match status" value="1"/>
</dbReference>
<evidence type="ECO:0000313" key="5">
    <source>
        <dbReference type="EMBL" id="MFC0673198.1"/>
    </source>
</evidence>
<dbReference type="RefSeq" id="WP_376978574.1">
    <property type="nucleotide sequence ID" value="NZ_JBHLSV010000004.1"/>
</dbReference>
<evidence type="ECO:0000256" key="1">
    <source>
        <dbReference type="ARBA" id="ARBA00023015"/>
    </source>
</evidence>
<evidence type="ECO:0000256" key="2">
    <source>
        <dbReference type="ARBA" id="ARBA00023125"/>
    </source>
</evidence>
<keyword evidence="2" id="KW-0238">DNA-binding</keyword>
<feature type="domain" description="HTH gntR-type" evidence="4">
    <location>
        <begin position="7"/>
        <end position="74"/>
    </location>
</feature>
<dbReference type="Gene3D" id="1.10.10.10">
    <property type="entry name" value="Winged helix-like DNA-binding domain superfamily/Winged helix DNA-binding domain"/>
    <property type="match status" value="1"/>
</dbReference>
<dbReference type="InterPro" id="IPR011711">
    <property type="entry name" value="GntR_C"/>
</dbReference>
<dbReference type="SMART" id="SM00345">
    <property type="entry name" value="HTH_GNTR"/>
    <property type="match status" value="1"/>
</dbReference>
<dbReference type="PANTHER" id="PTHR43537">
    <property type="entry name" value="TRANSCRIPTIONAL REGULATOR, GNTR FAMILY"/>
    <property type="match status" value="1"/>
</dbReference>
<dbReference type="InterPro" id="IPR000524">
    <property type="entry name" value="Tscrpt_reg_HTH_GntR"/>
</dbReference>
<dbReference type="SUPFAM" id="SSF46785">
    <property type="entry name" value="Winged helix' DNA-binding domain"/>
    <property type="match status" value="1"/>
</dbReference>
<dbReference type="EMBL" id="JBHLSV010000004">
    <property type="protein sequence ID" value="MFC0673198.1"/>
    <property type="molecule type" value="Genomic_DNA"/>
</dbReference>
<dbReference type="InterPro" id="IPR008920">
    <property type="entry name" value="TF_FadR/GntR_C"/>
</dbReference>
<keyword evidence="1" id="KW-0805">Transcription regulation</keyword>
<dbReference type="Gene3D" id="1.20.120.530">
    <property type="entry name" value="GntR ligand-binding domain-like"/>
    <property type="match status" value="1"/>
</dbReference>
<organism evidence="5 6">
    <name type="scientific">Brachybacterium hainanense</name>
    <dbReference type="NCBI Taxonomy" id="1541174"/>
    <lineage>
        <taxon>Bacteria</taxon>
        <taxon>Bacillati</taxon>
        <taxon>Actinomycetota</taxon>
        <taxon>Actinomycetes</taxon>
        <taxon>Micrococcales</taxon>
        <taxon>Dermabacteraceae</taxon>
        <taxon>Brachybacterium</taxon>
    </lineage>
</organism>
<keyword evidence="3" id="KW-0804">Transcription</keyword>
<dbReference type="SUPFAM" id="SSF48008">
    <property type="entry name" value="GntR ligand-binding domain-like"/>
    <property type="match status" value="1"/>
</dbReference>
<evidence type="ECO:0000256" key="3">
    <source>
        <dbReference type="ARBA" id="ARBA00023163"/>
    </source>
</evidence>
<dbReference type="Pfam" id="PF00392">
    <property type="entry name" value="GntR"/>
    <property type="match status" value="1"/>
</dbReference>
<dbReference type="InterPro" id="IPR036388">
    <property type="entry name" value="WH-like_DNA-bd_sf"/>
</dbReference>
<keyword evidence="6" id="KW-1185">Reference proteome</keyword>
<gene>
    <name evidence="5" type="ORF">ACFFF6_04425</name>
</gene>
<dbReference type="PANTHER" id="PTHR43537:SF24">
    <property type="entry name" value="GLUCONATE OPERON TRANSCRIPTIONAL REPRESSOR"/>
    <property type="match status" value="1"/>
</dbReference>
<dbReference type="Proteomes" id="UP001589793">
    <property type="component" value="Unassembled WGS sequence"/>
</dbReference>
<evidence type="ECO:0000259" key="4">
    <source>
        <dbReference type="PROSITE" id="PS50949"/>
    </source>
</evidence>
<dbReference type="Pfam" id="PF07729">
    <property type="entry name" value="FCD"/>
    <property type="match status" value="1"/>
</dbReference>
<accession>A0ABV6RBF0</accession>
<dbReference type="InterPro" id="IPR036390">
    <property type="entry name" value="WH_DNA-bd_sf"/>
</dbReference>